<dbReference type="Proteomes" id="UP000184073">
    <property type="component" value="Unassembled WGS sequence"/>
</dbReference>
<protein>
    <submittedName>
        <fullName evidence="1">Uncharacterized protein</fullName>
    </submittedName>
</protein>
<dbReference type="AlphaFoldDB" id="A0A1L9PQ53"/>
<dbReference type="VEuPathDB" id="FungiDB:ASPVEDRAFT_746758"/>
<gene>
    <name evidence="1" type="ORF">ASPVEDRAFT_746758</name>
</gene>
<evidence type="ECO:0000313" key="2">
    <source>
        <dbReference type="Proteomes" id="UP000184073"/>
    </source>
</evidence>
<sequence>MDVLWCKLDVLALIYTARHCHILFRSSNYLLDQTQRVLHGVSMNNTEMVSLGLDPTVWAVYTSFWGLERIVGGPYPINHLKNCLDARFGFVRLLTKICLFRSEGSPKTEWGYISSSPSLCSWLGGDESIRPSWYAISDDSEAFRYLQSRGQKKNLIELFKGVYH</sequence>
<dbReference type="EMBL" id="KV878130">
    <property type="protein sequence ID" value="OJJ03664.1"/>
    <property type="molecule type" value="Genomic_DNA"/>
</dbReference>
<accession>A0A1L9PQ53</accession>
<proteinExistence type="predicted"/>
<dbReference type="RefSeq" id="XP_040669426.1">
    <property type="nucleotide sequence ID" value="XM_040816268.1"/>
</dbReference>
<keyword evidence="2" id="KW-1185">Reference proteome</keyword>
<organism evidence="1 2">
    <name type="scientific">Aspergillus versicolor CBS 583.65</name>
    <dbReference type="NCBI Taxonomy" id="1036611"/>
    <lineage>
        <taxon>Eukaryota</taxon>
        <taxon>Fungi</taxon>
        <taxon>Dikarya</taxon>
        <taxon>Ascomycota</taxon>
        <taxon>Pezizomycotina</taxon>
        <taxon>Eurotiomycetes</taxon>
        <taxon>Eurotiomycetidae</taxon>
        <taxon>Eurotiales</taxon>
        <taxon>Aspergillaceae</taxon>
        <taxon>Aspergillus</taxon>
        <taxon>Aspergillus subgen. Nidulantes</taxon>
    </lineage>
</organism>
<dbReference type="GeneID" id="63731779"/>
<evidence type="ECO:0000313" key="1">
    <source>
        <dbReference type="EMBL" id="OJJ03664.1"/>
    </source>
</evidence>
<name>A0A1L9PQ53_ASPVE</name>
<reference evidence="2" key="1">
    <citation type="journal article" date="2017" name="Genome Biol.">
        <title>Comparative genomics reveals high biological diversity and specific adaptations in the industrially and medically important fungal genus Aspergillus.</title>
        <authorList>
            <person name="de Vries R.P."/>
            <person name="Riley R."/>
            <person name="Wiebenga A."/>
            <person name="Aguilar-Osorio G."/>
            <person name="Amillis S."/>
            <person name="Uchima C.A."/>
            <person name="Anderluh G."/>
            <person name="Asadollahi M."/>
            <person name="Askin M."/>
            <person name="Barry K."/>
            <person name="Battaglia E."/>
            <person name="Bayram O."/>
            <person name="Benocci T."/>
            <person name="Braus-Stromeyer S.A."/>
            <person name="Caldana C."/>
            <person name="Canovas D."/>
            <person name="Cerqueira G.C."/>
            <person name="Chen F."/>
            <person name="Chen W."/>
            <person name="Choi C."/>
            <person name="Clum A."/>
            <person name="Dos Santos R.A."/>
            <person name="Damasio A.R."/>
            <person name="Diallinas G."/>
            <person name="Emri T."/>
            <person name="Fekete E."/>
            <person name="Flipphi M."/>
            <person name="Freyberg S."/>
            <person name="Gallo A."/>
            <person name="Gournas C."/>
            <person name="Habgood R."/>
            <person name="Hainaut M."/>
            <person name="Harispe M.L."/>
            <person name="Henrissat B."/>
            <person name="Hilden K.S."/>
            <person name="Hope R."/>
            <person name="Hossain A."/>
            <person name="Karabika E."/>
            <person name="Karaffa L."/>
            <person name="Karanyi Z."/>
            <person name="Krasevec N."/>
            <person name="Kuo A."/>
            <person name="Kusch H."/>
            <person name="LaButti K."/>
            <person name="Lagendijk E.L."/>
            <person name="Lapidus A."/>
            <person name="Levasseur A."/>
            <person name="Lindquist E."/>
            <person name="Lipzen A."/>
            <person name="Logrieco A.F."/>
            <person name="MacCabe A."/>
            <person name="Maekelae M.R."/>
            <person name="Malavazi I."/>
            <person name="Melin P."/>
            <person name="Meyer V."/>
            <person name="Mielnichuk N."/>
            <person name="Miskei M."/>
            <person name="Molnar A.P."/>
            <person name="Mule G."/>
            <person name="Ngan C.Y."/>
            <person name="Orejas M."/>
            <person name="Orosz E."/>
            <person name="Ouedraogo J.P."/>
            <person name="Overkamp K.M."/>
            <person name="Park H.-S."/>
            <person name="Perrone G."/>
            <person name="Piumi F."/>
            <person name="Punt P.J."/>
            <person name="Ram A.F."/>
            <person name="Ramon A."/>
            <person name="Rauscher S."/>
            <person name="Record E."/>
            <person name="Riano-Pachon D.M."/>
            <person name="Robert V."/>
            <person name="Roehrig J."/>
            <person name="Ruller R."/>
            <person name="Salamov A."/>
            <person name="Salih N.S."/>
            <person name="Samson R.A."/>
            <person name="Sandor E."/>
            <person name="Sanguinetti M."/>
            <person name="Schuetze T."/>
            <person name="Sepcic K."/>
            <person name="Shelest E."/>
            <person name="Sherlock G."/>
            <person name="Sophianopoulou V."/>
            <person name="Squina F.M."/>
            <person name="Sun H."/>
            <person name="Susca A."/>
            <person name="Todd R.B."/>
            <person name="Tsang A."/>
            <person name="Unkles S.E."/>
            <person name="van de Wiele N."/>
            <person name="van Rossen-Uffink D."/>
            <person name="Oliveira J.V."/>
            <person name="Vesth T.C."/>
            <person name="Visser J."/>
            <person name="Yu J.-H."/>
            <person name="Zhou M."/>
            <person name="Andersen M.R."/>
            <person name="Archer D.B."/>
            <person name="Baker S.E."/>
            <person name="Benoit I."/>
            <person name="Brakhage A.A."/>
            <person name="Braus G.H."/>
            <person name="Fischer R."/>
            <person name="Frisvad J.C."/>
            <person name="Goldman G.H."/>
            <person name="Houbraken J."/>
            <person name="Oakley B."/>
            <person name="Pocsi I."/>
            <person name="Scazzocchio C."/>
            <person name="Seiboth B."/>
            <person name="vanKuyk P.A."/>
            <person name="Wortman J."/>
            <person name="Dyer P.S."/>
            <person name="Grigoriev I.V."/>
        </authorList>
    </citation>
    <scope>NUCLEOTIDE SEQUENCE [LARGE SCALE GENOMIC DNA]</scope>
    <source>
        <strain evidence="2">CBS 583.65</strain>
    </source>
</reference>